<comment type="caution">
    <text evidence="1">The sequence shown here is derived from an EMBL/GenBank/DDBJ whole genome shotgun (WGS) entry which is preliminary data.</text>
</comment>
<keyword evidence="2" id="KW-1185">Reference proteome</keyword>
<accession>A0ACB7S035</accession>
<dbReference type="Proteomes" id="UP000821845">
    <property type="component" value="Chromosome 6"/>
</dbReference>
<proteinExistence type="predicted"/>
<sequence>MREREQEVGGERRMCSDECKALGWLGLKSDLLTVFGGESCGGNDGGEQVVERQLGMESVCSDEPPSKDAVVEEVGAAGAQLGKEGAPSAAFTGKADPEAAASACVAGFIVDALLFAPGGCMAVDDAGSEVATAAAADCDMDVLPKLFACRAARSLAVVDLVATISGCVMAVDPELPSLIANVVRMCPVVCVQLRNGAGLDNAVRPRLVASLGVGRTGPEVPALREEGRPASRASVDDCCCGSVSRCISEVQGRRVRVSAAPRRFEFLKGPAEPVWLRTGMGTVSTCRGGPREKMVSKLGAGDALGRARGR</sequence>
<protein>
    <submittedName>
        <fullName evidence="1">Uncharacterized protein</fullName>
    </submittedName>
</protein>
<organism evidence="1 2">
    <name type="scientific">Hyalomma asiaticum</name>
    <name type="common">Tick</name>
    <dbReference type="NCBI Taxonomy" id="266040"/>
    <lineage>
        <taxon>Eukaryota</taxon>
        <taxon>Metazoa</taxon>
        <taxon>Ecdysozoa</taxon>
        <taxon>Arthropoda</taxon>
        <taxon>Chelicerata</taxon>
        <taxon>Arachnida</taxon>
        <taxon>Acari</taxon>
        <taxon>Parasitiformes</taxon>
        <taxon>Ixodida</taxon>
        <taxon>Ixodoidea</taxon>
        <taxon>Ixodidae</taxon>
        <taxon>Hyalomminae</taxon>
        <taxon>Hyalomma</taxon>
    </lineage>
</organism>
<evidence type="ECO:0000313" key="1">
    <source>
        <dbReference type="EMBL" id="KAH6928243.1"/>
    </source>
</evidence>
<name>A0ACB7S035_HYAAI</name>
<reference evidence="1" key="1">
    <citation type="submission" date="2020-05" db="EMBL/GenBank/DDBJ databases">
        <title>Large-scale comparative analyses of tick genomes elucidate their genetic diversity and vector capacities.</title>
        <authorList>
            <person name="Jia N."/>
            <person name="Wang J."/>
            <person name="Shi W."/>
            <person name="Du L."/>
            <person name="Sun Y."/>
            <person name="Zhan W."/>
            <person name="Jiang J."/>
            <person name="Wang Q."/>
            <person name="Zhang B."/>
            <person name="Ji P."/>
            <person name="Sakyi L.B."/>
            <person name="Cui X."/>
            <person name="Yuan T."/>
            <person name="Jiang B."/>
            <person name="Yang W."/>
            <person name="Lam T.T.-Y."/>
            <person name="Chang Q."/>
            <person name="Ding S."/>
            <person name="Wang X."/>
            <person name="Zhu J."/>
            <person name="Ruan X."/>
            <person name="Zhao L."/>
            <person name="Wei J."/>
            <person name="Que T."/>
            <person name="Du C."/>
            <person name="Cheng J."/>
            <person name="Dai P."/>
            <person name="Han X."/>
            <person name="Huang E."/>
            <person name="Gao Y."/>
            <person name="Liu J."/>
            <person name="Shao H."/>
            <person name="Ye R."/>
            <person name="Li L."/>
            <person name="Wei W."/>
            <person name="Wang X."/>
            <person name="Wang C."/>
            <person name="Yang T."/>
            <person name="Huo Q."/>
            <person name="Li W."/>
            <person name="Guo W."/>
            <person name="Chen H."/>
            <person name="Zhou L."/>
            <person name="Ni X."/>
            <person name="Tian J."/>
            <person name="Zhou Y."/>
            <person name="Sheng Y."/>
            <person name="Liu T."/>
            <person name="Pan Y."/>
            <person name="Xia L."/>
            <person name="Li J."/>
            <person name="Zhao F."/>
            <person name="Cao W."/>
        </authorList>
    </citation>
    <scope>NUCLEOTIDE SEQUENCE</scope>
    <source>
        <strain evidence="1">Hyas-2018</strain>
    </source>
</reference>
<dbReference type="EMBL" id="CM023486">
    <property type="protein sequence ID" value="KAH6928243.1"/>
    <property type="molecule type" value="Genomic_DNA"/>
</dbReference>
<gene>
    <name evidence="1" type="ORF">HPB50_013036</name>
</gene>
<evidence type="ECO:0000313" key="2">
    <source>
        <dbReference type="Proteomes" id="UP000821845"/>
    </source>
</evidence>